<dbReference type="Proteomes" id="UP000078542">
    <property type="component" value="Unassembled WGS sequence"/>
</dbReference>
<accession>A0A151IPX1</accession>
<evidence type="ECO:0000256" key="1">
    <source>
        <dbReference type="SAM" id="MobiDB-lite"/>
    </source>
</evidence>
<keyword evidence="3" id="KW-1185">Reference proteome</keyword>
<name>A0A151IPX1_9HYME</name>
<reference evidence="2 3" key="1">
    <citation type="submission" date="2016-03" db="EMBL/GenBank/DDBJ databases">
        <title>Cyphomyrmex costatus WGS genome.</title>
        <authorList>
            <person name="Nygaard S."/>
            <person name="Hu H."/>
            <person name="Boomsma J."/>
            <person name="Zhang G."/>
        </authorList>
    </citation>
    <scope>NUCLEOTIDE SEQUENCE [LARGE SCALE GENOMIC DNA]</scope>
    <source>
        <strain evidence="2">MS0001</strain>
        <tissue evidence="2">Whole body</tissue>
    </source>
</reference>
<gene>
    <name evidence="2" type="ORF">ALC62_00809</name>
</gene>
<feature type="compositionally biased region" description="Basic residues" evidence="1">
    <location>
        <begin position="28"/>
        <end position="38"/>
    </location>
</feature>
<feature type="compositionally biased region" description="Low complexity" evidence="1">
    <location>
        <begin position="18"/>
        <end position="27"/>
    </location>
</feature>
<protein>
    <submittedName>
        <fullName evidence="2">Uncharacterized protein</fullName>
    </submittedName>
</protein>
<evidence type="ECO:0000313" key="3">
    <source>
        <dbReference type="Proteomes" id="UP000078542"/>
    </source>
</evidence>
<sequence>MTHIPLVRDIAHENANETTRGTTGSHSRGPRQPRRRMPVSHEGIPTVRARLGPANERKKEKERERKRKQEMRSCKLDSMQMTARSRSRPLTLEIRCRICGAHVTKHLEETNTIRWLDYIVKAIFDAVVTGQSGLHPNKTIPVSDVHTNNGGMVDLDRMQRRYRHACFVYAPHCCITCLSSSRLVPQTQSRVPGAVCYALGITALISVREQSQCPWVH</sequence>
<organism evidence="2 3">
    <name type="scientific">Cyphomyrmex costatus</name>
    <dbReference type="NCBI Taxonomy" id="456900"/>
    <lineage>
        <taxon>Eukaryota</taxon>
        <taxon>Metazoa</taxon>
        <taxon>Ecdysozoa</taxon>
        <taxon>Arthropoda</taxon>
        <taxon>Hexapoda</taxon>
        <taxon>Insecta</taxon>
        <taxon>Pterygota</taxon>
        <taxon>Neoptera</taxon>
        <taxon>Endopterygota</taxon>
        <taxon>Hymenoptera</taxon>
        <taxon>Apocrita</taxon>
        <taxon>Aculeata</taxon>
        <taxon>Formicoidea</taxon>
        <taxon>Formicidae</taxon>
        <taxon>Myrmicinae</taxon>
        <taxon>Cyphomyrmex</taxon>
    </lineage>
</organism>
<evidence type="ECO:0000313" key="2">
    <source>
        <dbReference type="EMBL" id="KYN08195.1"/>
    </source>
</evidence>
<feature type="region of interest" description="Disordered" evidence="1">
    <location>
        <begin position="1"/>
        <end position="82"/>
    </location>
</feature>
<proteinExistence type="predicted"/>
<dbReference type="EMBL" id="KQ976806">
    <property type="protein sequence ID" value="KYN08195.1"/>
    <property type="molecule type" value="Genomic_DNA"/>
</dbReference>
<dbReference type="AlphaFoldDB" id="A0A151IPX1"/>